<dbReference type="InterPro" id="IPR009075">
    <property type="entry name" value="AcylCo_DH/oxidase_C"/>
</dbReference>
<proteinExistence type="inferred from homology"/>
<dbReference type="SUPFAM" id="SSF56645">
    <property type="entry name" value="Acyl-CoA dehydrogenase NM domain-like"/>
    <property type="match status" value="1"/>
</dbReference>
<keyword evidence="4" id="KW-0274">FAD</keyword>
<organism evidence="8">
    <name type="scientific">marine sediment metagenome</name>
    <dbReference type="NCBI Taxonomy" id="412755"/>
    <lineage>
        <taxon>unclassified sequences</taxon>
        <taxon>metagenomes</taxon>
        <taxon>ecological metagenomes</taxon>
    </lineage>
</organism>
<dbReference type="InterPro" id="IPR036250">
    <property type="entry name" value="AcylCo_DH-like_C"/>
</dbReference>
<comment type="cofactor">
    <cofactor evidence="1">
        <name>FAD</name>
        <dbReference type="ChEBI" id="CHEBI:57692"/>
    </cofactor>
</comment>
<dbReference type="InterPro" id="IPR046373">
    <property type="entry name" value="Acyl-CoA_Oxase/DH_mid-dom_sf"/>
</dbReference>
<feature type="domain" description="Acyl-CoA oxidase/dehydrogenase middle" evidence="6">
    <location>
        <begin position="121"/>
        <end position="212"/>
    </location>
</feature>
<dbReference type="FunFam" id="1.20.140.10:FF:000004">
    <property type="entry name" value="Acyl-CoA dehydrogenase FadE25"/>
    <property type="match status" value="1"/>
</dbReference>
<dbReference type="PANTHER" id="PTHR43884">
    <property type="entry name" value="ACYL-COA DEHYDROGENASE"/>
    <property type="match status" value="1"/>
</dbReference>
<dbReference type="EMBL" id="LAZR01000001">
    <property type="protein sequence ID" value="KKO12817.1"/>
    <property type="molecule type" value="Genomic_DNA"/>
</dbReference>
<sequence>MDKHQSSQRAERRLEVARVLAGFSPADIAAWDQAESLPADVPAALAQAGLLGTFIDTRNGGRGWDAVCFGLLCAEFGQASLSLLSIITVHSMVMEAIRLSGTEQQRADWLPALARGEKLGAFALTEPDFGSEATGIQTTLVQCEDGYRVSGRKKWISYAARADLLLVFGKLEDGSAVACLLPADTDGLSITPMKGLLGFRAAMLGEIEMQDCLIPAANLIGGKGAGINYVAAGALDLGRLAIAFGSLGAMEACVADSVTYANKRKQFGQALSKHQLIQQMLADMITAYKAAERLCWHAAELRTAGSPMATMETATAKYFTSTHAVTVANQAVQIHGAAGCSAGESRTERFYRDLKITEIIEGSNQMQQVMIAQNGMGEFVQSALRRKRLLAGN</sequence>
<dbReference type="InterPro" id="IPR037069">
    <property type="entry name" value="AcylCoA_DH/ox_N_sf"/>
</dbReference>
<dbReference type="InterPro" id="IPR009100">
    <property type="entry name" value="AcylCoA_DH/oxidase_NM_dom_sf"/>
</dbReference>
<dbReference type="Gene3D" id="1.20.140.10">
    <property type="entry name" value="Butyryl-CoA Dehydrogenase, subunit A, domain 3"/>
    <property type="match status" value="1"/>
</dbReference>
<dbReference type="GO" id="GO:0003995">
    <property type="term" value="F:acyl-CoA dehydrogenase activity"/>
    <property type="evidence" value="ECO:0007669"/>
    <property type="project" value="TreeGrafter"/>
</dbReference>
<comment type="caution">
    <text evidence="8">The sequence shown here is derived from an EMBL/GenBank/DDBJ whole genome shotgun (WGS) entry which is preliminary data.</text>
</comment>
<comment type="similarity">
    <text evidence="2">Belongs to the acyl-CoA dehydrogenase family.</text>
</comment>
<dbReference type="AlphaFoldDB" id="A0A0F9YKQ8"/>
<feature type="domain" description="Acyl-CoA dehydrogenase/oxidase N-terminal" evidence="7">
    <location>
        <begin position="15"/>
        <end position="117"/>
    </location>
</feature>
<evidence type="ECO:0000259" key="6">
    <source>
        <dbReference type="Pfam" id="PF02770"/>
    </source>
</evidence>
<dbReference type="Pfam" id="PF02770">
    <property type="entry name" value="Acyl-CoA_dh_M"/>
    <property type="match status" value="1"/>
</dbReference>
<evidence type="ECO:0000313" key="8">
    <source>
        <dbReference type="EMBL" id="KKO12817.1"/>
    </source>
</evidence>
<keyword evidence="3" id="KW-0285">Flavoprotein</keyword>
<evidence type="ECO:0000256" key="1">
    <source>
        <dbReference type="ARBA" id="ARBA00001974"/>
    </source>
</evidence>
<dbReference type="PANTHER" id="PTHR43884:SF12">
    <property type="entry name" value="ISOVALERYL-COA DEHYDROGENASE, MITOCHONDRIAL-RELATED"/>
    <property type="match status" value="1"/>
</dbReference>
<dbReference type="Gene3D" id="2.40.110.10">
    <property type="entry name" value="Butyryl-CoA Dehydrogenase, subunit A, domain 2"/>
    <property type="match status" value="1"/>
</dbReference>
<protein>
    <recommendedName>
        <fullName evidence="9">Acyl-CoA dehydrogenase</fullName>
    </recommendedName>
</protein>
<dbReference type="InterPro" id="IPR013786">
    <property type="entry name" value="AcylCoA_DH/ox_N"/>
</dbReference>
<gene>
    <name evidence="8" type="ORF">LCGC14_0008340</name>
</gene>
<evidence type="ECO:0000259" key="5">
    <source>
        <dbReference type="Pfam" id="PF00441"/>
    </source>
</evidence>
<feature type="domain" description="Acyl-CoA dehydrogenase/oxidase C-terminal" evidence="5">
    <location>
        <begin position="226"/>
        <end position="374"/>
    </location>
</feature>
<evidence type="ECO:0000256" key="3">
    <source>
        <dbReference type="ARBA" id="ARBA00022630"/>
    </source>
</evidence>
<dbReference type="InterPro" id="IPR006091">
    <property type="entry name" value="Acyl-CoA_Oxase/DH_mid-dom"/>
</dbReference>
<reference evidence="8" key="1">
    <citation type="journal article" date="2015" name="Nature">
        <title>Complex archaea that bridge the gap between prokaryotes and eukaryotes.</title>
        <authorList>
            <person name="Spang A."/>
            <person name="Saw J.H."/>
            <person name="Jorgensen S.L."/>
            <person name="Zaremba-Niedzwiedzka K."/>
            <person name="Martijn J."/>
            <person name="Lind A.E."/>
            <person name="van Eijk R."/>
            <person name="Schleper C."/>
            <person name="Guy L."/>
            <person name="Ettema T.J."/>
        </authorList>
    </citation>
    <scope>NUCLEOTIDE SEQUENCE</scope>
</reference>
<evidence type="ECO:0000256" key="4">
    <source>
        <dbReference type="ARBA" id="ARBA00022827"/>
    </source>
</evidence>
<dbReference type="Pfam" id="PF02771">
    <property type="entry name" value="Acyl-CoA_dh_N"/>
    <property type="match status" value="1"/>
</dbReference>
<evidence type="ECO:0000256" key="2">
    <source>
        <dbReference type="ARBA" id="ARBA00009347"/>
    </source>
</evidence>
<dbReference type="Gene3D" id="1.10.540.10">
    <property type="entry name" value="Acyl-CoA dehydrogenase/oxidase, N-terminal domain"/>
    <property type="match status" value="1"/>
</dbReference>
<dbReference type="GO" id="GO:0050660">
    <property type="term" value="F:flavin adenine dinucleotide binding"/>
    <property type="evidence" value="ECO:0007669"/>
    <property type="project" value="InterPro"/>
</dbReference>
<dbReference type="SUPFAM" id="SSF47203">
    <property type="entry name" value="Acyl-CoA dehydrogenase C-terminal domain-like"/>
    <property type="match status" value="1"/>
</dbReference>
<evidence type="ECO:0000259" key="7">
    <source>
        <dbReference type="Pfam" id="PF02771"/>
    </source>
</evidence>
<name>A0A0F9YKQ8_9ZZZZ</name>
<evidence type="ECO:0008006" key="9">
    <source>
        <dbReference type="Google" id="ProtNLM"/>
    </source>
</evidence>
<accession>A0A0F9YKQ8</accession>
<dbReference type="Pfam" id="PF00441">
    <property type="entry name" value="Acyl-CoA_dh_1"/>
    <property type="match status" value="1"/>
</dbReference>